<proteinExistence type="predicted"/>
<gene>
    <name evidence="5" type="ORF">TI39_contig519g00005</name>
</gene>
<dbReference type="AlphaFoldDB" id="A0A0F4GJK1"/>
<dbReference type="InterPro" id="IPR036861">
    <property type="entry name" value="Endochitinase-like_sf"/>
</dbReference>
<keyword evidence="3" id="KW-0732">Signal</keyword>
<dbReference type="GO" id="GO:0008061">
    <property type="term" value="F:chitin binding"/>
    <property type="evidence" value="ECO:0007669"/>
    <property type="project" value="UniProtKB-UniRule"/>
</dbReference>
<name>A0A0F4GJK1_9PEZI</name>
<dbReference type="EMBL" id="LAFY01000511">
    <property type="protein sequence ID" value="KJX97257.1"/>
    <property type="molecule type" value="Genomic_DNA"/>
</dbReference>
<feature type="disulfide bond" evidence="2">
    <location>
        <begin position="549"/>
        <end position="561"/>
    </location>
</feature>
<dbReference type="PROSITE" id="PS50941">
    <property type="entry name" value="CHIT_BIND_I_2"/>
    <property type="match status" value="1"/>
</dbReference>
<protein>
    <recommendedName>
        <fullName evidence="4">Chitin-binding type-1 domain-containing protein</fullName>
    </recommendedName>
</protein>
<accession>A0A0F4GJK1</accession>
<dbReference type="Gene3D" id="3.30.60.10">
    <property type="entry name" value="Endochitinase-like"/>
    <property type="match status" value="1"/>
</dbReference>
<evidence type="ECO:0000256" key="1">
    <source>
        <dbReference type="ARBA" id="ARBA00022669"/>
    </source>
</evidence>
<evidence type="ECO:0000313" key="5">
    <source>
        <dbReference type="EMBL" id="KJX97257.1"/>
    </source>
</evidence>
<dbReference type="OrthoDB" id="2125469at2759"/>
<comment type="caution">
    <text evidence="2">Lacks conserved residue(s) required for the propagation of feature annotation.</text>
</comment>
<feature type="domain" description="Chitin-binding type-1" evidence="4">
    <location>
        <begin position="538"/>
        <end position="581"/>
    </location>
</feature>
<dbReference type="SUPFAM" id="SSF57016">
    <property type="entry name" value="Plant lectins/antimicrobial peptides"/>
    <property type="match status" value="1"/>
</dbReference>
<evidence type="ECO:0000313" key="6">
    <source>
        <dbReference type="Proteomes" id="UP000033647"/>
    </source>
</evidence>
<evidence type="ECO:0000256" key="2">
    <source>
        <dbReference type="PROSITE-ProRule" id="PRU00261"/>
    </source>
</evidence>
<evidence type="ECO:0000259" key="4">
    <source>
        <dbReference type="PROSITE" id="PS50941"/>
    </source>
</evidence>
<sequence>MRFVQETVALLAAIGVSSAQLNCPATTTVTHGATAGASPAEPLPPHSRQVITTTVYGTNVITVDGVKVAQTLANVVKFFEPETERLAARQQTASPLSCESTVTVTALTNFVVTSGTAPPGMGAQTTTLPSSSQPVIGFTTSAISLPGLTSLTDTATILPSTSNALSATPVPIPQSGPSSASSALPQSGLLTFRVSSGVQFRKFWHSSIGTQHCSSHVRILDIYDGSSQLDRFLRHTFRAQLDEFYRAAANALQFSSRLWGLVGDHKCIDDDTSIHPGTSAQIHNFYPLTAGAQQSHCHLCNAAIYHESTERDSPASFTAIAQLHECHSFTFIGVQFLYLVWNLIFYHKRTDYDPSANNATSAQLYEYYHTAASAGHHELCHPAANTQLNVEHPVQLHWQQFSGLSLIVLEYIGPNDFGHSYSFTVVESFHHLRGIPYLIRLDILYGIILCHERPPITIEYPEYTTSLCKPACGSIQYKSTTKIKLPPLTTDRVCFWPGSEDGAGQVTPVPRWETGTQTINVPKGLETCVPHHGKPDKDKKCGPNSHYKCGEKECCSKDGKCGKGKDFCGDGCLPNWGRCWKNSTSCDKPNFDDSDDKHAVPIFPVWYDMPTPQGIILPPAFPVISGKLPGLPKCKDLCDDITCKILGCGADVCGILACGGFDTGIFGKILPKIGCKNIIIKVSCKLFKIGCCKKDTDEDIPEPCSGKSCFEDGGDPIAIDGGDNGDPEDPDDEDEECETLTTSHLTSSCTFLTGAGTSTQTSCTSIYETITGCDVTGVTSTYATTACINTNTRATDVSVSCFATNVTTTGGTTIQGSGTCTAVSSSVRTGCDLTGTTTSITSFAEEQCDYEPSEVDVELATVDMKMLRRGLSSEASTTGETLPAATTAAAAISTSGKKWWAPLGF</sequence>
<dbReference type="InterPro" id="IPR018371">
    <property type="entry name" value="Chitin-binding_1_CS"/>
</dbReference>
<keyword evidence="6" id="KW-1185">Reference proteome</keyword>
<feature type="signal peptide" evidence="3">
    <location>
        <begin position="1"/>
        <end position="19"/>
    </location>
</feature>
<comment type="caution">
    <text evidence="5">The sequence shown here is derived from an EMBL/GenBank/DDBJ whole genome shotgun (WGS) entry which is preliminary data.</text>
</comment>
<reference evidence="5 6" key="1">
    <citation type="submission" date="2015-03" db="EMBL/GenBank/DDBJ databases">
        <title>RNA-seq based gene annotation and comparative genomics of four Zymoseptoria species reveal species-specific pathogenicity related genes and transposable element activity.</title>
        <authorList>
            <person name="Grandaubert J."/>
            <person name="Bhattacharyya A."/>
            <person name="Stukenbrock E.H."/>
        </authorList>
    </citation>
    <scope>NUCLEOTIDE SEQUENCE [LARGE SCALE GENOMIC DNA]</scope>
    <source>
        <strain evidence="5 6">Zb18110</strain>
    </source>
</reference>
<dbReference type="Proteomes" id="UP000033647">
    <property type="component" value="Unassembled WGS sequence"/>
</dbReference>
<evidence type="ECO:0000256" key="3">
    <source>
        <dbReference type="SAM" id="SignalP"/>
    </source>
</evidence>
<organism evidence="5 6">
    <name type="scientific">Zymoseptoria brevis</name>
    <dbReference type="NCBI Taxonomy" id="1047168"/>
    <lineage>
        <taxon>Eukaryota</taxon>
        <taxon>Fungi</taxon>
        <taxon>Dikarya</taxon>
        <taxon>Ascomycota</taxon>
        <taxon>Pezizomycotina</taxon>
        <taxon>Dothideomycetes</taxon>
        <taxon>Dothideomycetidae</taxon>
        <taxon>Mycosphaerellales</taxon>
        <taxon>Mycosphaerellaceae</taxon>
        <taxon>Zymoseptoria</taxon>
    </lineage>
</organism>
<dbReference type="PROSITE" id="PS00026">
    <property type="entry name" value="CHIT_BIND_I_1"/>
    <property type="match status" value="1"/>
</dbReference>
<keyword evidence="2" id="KW-1015">Disulfide bond</keyword>
<keyword evidence="1 2" id="KW-0147">Chitin-binding</keyword>
<feature type="disulfide bond" evidence="2">
    <location>
        <begin position="554"/>
        <end position="568"/>
    </location>
</feature>
<feature type="chain" id="PRO_5002468751" description="Chitin-binding type-1 domain-containing protein" evidence="3">
    <location>
        <begin position="20"/>
        <end position="905"/>
    </location>
</feature>
<dbReference type="InterPro" id="IPR001002">
    <property type="entry name" value="Chitin-bd_1"/>
</dbReference>